<feature type="binding site" evidence="10">
    <location>
        <position position="43"/>
    </location>
    <ligand>
        <name>Mg(2+)</name>
        <dbReference type="ChEBI" id="CHEBI:18420"/>
    </ligand>
</feature>
<dbReference type="Gene3D" id="3.90.950.10">
    <property type="match status" value="1"/>
</dbReference>
<dbReference type="CDD" id="cd00515">
    <property type="entry name" value="HAM1"/>
    <property type="match status" value="1"/>
</dbReference>
<comment type="subunit">
    <text evidence="2 10">Homodimer.</text>
</comment>
<dbReference type="PANTHER" id="PTHR11067">
    <property type="entry name" value="INOSINE TRIPHOSPHATE PYROPHOSPHATASE/HAM1 PROTEIN"/>
    <property type="match status" value="1"/>
</dbReference>
<dbReference type="EMBL" id="RRUE01000001">
    <property type="protein sequence ID" value="RRN46153.1"/>
    <property type="molecule type" value="Genomic_DNA"/>
</dbReference>
<evidence type="ECO:0000256" key="8">
    <source>
        <dbReference type="ARBA" id="ARBA00051875"/>
    </source>
</evidence>
<evidence type="ECO:0000256" key="1">
    <source>
        <dbReference type="ARBA" id="ARBA00008023"/>
    </source>
</evidence>
<feature type="active site" description="Proton acceptor" evidence="10">
    <location>
        <position position="72"/>
    </location>
</feature>
<keyword evidence="6 10" id="KW-0460">Magnesium</keyword>
<evidence type="ECO:0000256" key="10">
    <source>
        <dbReference type="HAMAP-Rule" id="MF_01405"/>
    </source>
</evidence>
<keyword evidence="4 10" id="KW-0547">Nucleotide-binding</keyword>
<dbReference type="InterPro" id="IPR020922">
    <property type="entry name" value="dITP/XTP_pyrophosphatase"/>
</dbReference>
<dbReference type="GO" id="GO:0005829">
    <property type="term" value="C:cytosol"/>
    <property type="evidence" value="ECO:0007669"/>
    <property type="project" value="TreeGrafter"/>
</dbReference>
<feature type="binding site" evidence="10">
    <location>
        <position position="72"/>
    </location>
    <ligand>
        <name>Mg(2+)</name>
        <dbReference type="ChEBI" id="CHEBI:18420"/>
    </ligand>
</feature>
<keyword evidence="7 10" id="KW-0546">Nucleotide metabolism</keyword>
<feature type="binding site" evidence="10">
    <location>
        <begin position="11"/>
        <end position="16"/>
    </location>
    <ligand>
        <name>substrate</name>
    </ligand>
</feature>
<keyword evidence="12" id="KW-1185">Reference proteome</keyword>
<dbReference type="GO" id="GO:0009117">
    <property type="term" value="P:nucleotide metabolic process"/>
    <property type="evidence" value="ECO:0007669"/>
    <property type="project" value="UniProtKB-KW"/>
</dbReference>
<dbReference type="GO" id="GO:0036220">
    <property type="term" value="F:ITP diphosphatase activity"/>
    <property type="evidence" value="ECO:0007669"/>
    <property type="project" value="UniProtKB-UniRule"/>
</dbReference>
<evidence type="ECO:0000256" key="2">
    <source>
        <dbReference type="ARBA" id="ARBA00011738"/>
    </source>
</evidence>
<keyword evidence="3 10" id="KW-0479">Metal-binding</keyword>
<dbReference type="InterPro" id="IPR029001">
    <property type="entry name" value="ITPase-like_fam"/>
</dbReference>
<feature type="binding site" evidence="10">
    <location>
        <begin position="178"/>
        <end position="181"/>
    </location>
    <ligand>
        <name>substrate</name>
    </ligand>
</feature>
<evidence type="ECO:0000256" key="9">
    <source>
        <dbReference type="ARBA" id="ARBA00052017"/>
    </source>
</evidence>
<comment type="catalytic activity">
    <reaction evidence="9 10">
        <text>XTP + H2O = XMP + diphosphate + H(+)</text>
        <dbReference type="Rhea" id="RHEA:28610"/>
        <dbReference type="ChEBI" id="CHEBI:15377"/>
        <dbReference type="ChEBI" id="CHEBI:15378"/>
        <dbReference type="ChEBI" id="CHEBI:33019"/>
        <dbReference type="ChEBI" id="CHEBI:57464"/>
        <dbReference type="ChEBI" id="CHEBI:61314"/>
        <dbReference type="EC" id="3.6.1.66"/>
    </reaction>
</comment>
<organism evidence="11 12">
    <name type="scientific">Lautropia dentalis</name>
    <dbReference type="NCBI Taxonomy" id="2490857"/>
    <lineage>
        <taxon>Bacteria</taxon>
        <taxon>Pseudomonadati</taxon>
        <taxon>Pseudomonadota</taxon>
        <taxon>Betaproteobacteria</taxon>
        <taxon>Burkholderiales</taxon>
        <taxon>Burkholderiaceae</taxon>
        <taxon>Lautropia</taxon>
    </lineage>
</organism>
<name>A0A426FTW8_9BURK</name>
<feature type="binding site" evidence="10">
    <location>
        <position position="201"/>
    </location>
    <ligand>
        <name>substrate</name>
    </ligand>
</feature>
<comment type="caution">
    <text evidence="11">The sequence shown here is derived from an EMBL/GenBank/DDBJ whole genome shotgun (WGS) entry which is preliminary data.</text>
</comment>
<feature type="binding site" evidence="10">
    <location>
        <begin position="206"/>
        <end position="207"/>
    </location>
    <ligand>
        <name>substrate</name>
    </ligand>
</feature>
<comment type="function">
    <text evidence="10">Pyrophosphatase that catalyzes the hydrolysis of nucleoside triphosphates to their monophosphate derivatives, with a high preference for the non-canonical purine nucleotides XTP (xanthosine triphosphate), dITP (deoxyinosine triphosphate) and ITP. Seems to function as a house-cleaning enzyme that removes non-canonical purine nucleotides from the nucleotide pool, thus preventing their incorporation into DNA/RNA and avoiding chromosomal lesions.</text>
</comment>
<dbReference type="OrthoDB" id="9807456at2"/>
<dbReference type="InterPro" id="IPR002637">
    <property type="entry name" value="RdgB/HAM1"/>
</dbReference>
<protein>
    <recommendedName>
        <fullName evidence="10">dITP/XTP pyrophosphatase</fullName>
        <ecNumber evidence="10">3.6.1.66</ecNumber>
    </recommendedName>
    <alternativeName>
        <fullName evidence="10">Non-canonical purine NTP pyrophosphatase</fullName>
    </alternativeName>
    <alternativeName>
        <fullName evidence="10">Non-standard purine NTP pyrophosphatase</fullName>
    </alternativeName>
    <alternativeName>
        <fullName evidence="10">Nucleoside-triphosphate diphosphatase</fullName>
    </alternativeName>
    <alternativeName>
        <fullName evidence="10">Nucleoside-triphosphate pyrophosphatase</fullName>
        <shortName evidence="10">NTPase</shortName>
    </alternativeName>
</protein>
<comment type="catalytic activity">
    <reaction evidence="10">
        <text>ITP + H2O = IMP + diphosphate + H(+)</text>
        <dbReference type="Rhea" id="RHEA:29399"/>
        <dbReference type="ChEBI" id="CHEBI:15377"/>
        <dbReference type="ChEBI" id="CHEBI:15378"/>
        <dbReference type="ChEBI" id="CHEBI:33019"/>
        <dbReference type="ChEBI" id="CHEBI:58053"/>
        <dbReference type="ChEBI" id="CHEBI:61402"/>
        <dbReference type="EC" id="3.6.1.66"/>
    </reaction>
</comment>
<accession>A0A426FTW8</accession>
<sequence length="238" mass="24960">MHSGPRWLVASGNPGKLRELQAMLAPRGVQLVSQKALGIADAEEPWPTFVENALTKARHGARASGLPTLADDSGLCVPALGGAPGVRSARFALDVITDPARRAALQTEGREALDAENIVQLLAQCQALAGHGESGTGVRAYFYSVLVWLASADDPRPLIAEGIWWGTLLPAPQGEGGFGYDPIFRPDGFDCSSAELTPTQKNAISHRHRAMVRLQALLDEVAAGGLAAAGTACSVHRG</sequence>
<reference evidence="11 12" key="1">
    <citation type="submission" date="2018-11" db="EMBL/GenBank/DDBJ databases">
        <title>Genome sequencing of Lautropia sp. KCOM 2505 (= ChDC F240).</title>
        <authorList>
            <person name="Kook J.-K."/>
            <person name="Park S.-N."/>
            <person name="Lim Y.K."/>
        </authorList>
    </citation>
    <scope>NUCLEOTIDE SEQUENCE [LARGE SCALE GENOMIC DNA]</scope>
    <source>
        <strain evidence="11 12">KCOM 2505</strain>
    </source>
</reference>
<feature type="binding site" evidence="10">
    <location>
        <position position="73"/>
    </location>
    <ligand>
        <name>substrate</name>
    </ligand>
</feature>
<keyword evidence="5 10" id="KW-0378">Hydrolase</keyword>
<evidence type="ECO:0000256" key="6">
    <source>
        <dbReference type="ARBA" id="ARBA00022842"/>
    </source>
</evidence>
<evidence type="ECO:0000256" key="4">
    <source>
        <dbReference type="ARBA" id="ARBA00022741"/>
    </source>
</evidence>
<evidence type="ECO:0000256" key="7">
    <source>
        <dbReference type="ARBA" id="ARBA00023080"/>
    </source>
</evidence>
<comment type="cofactor">
    <cofactor evidence="10">
        <name>Mg(2+)</name>
        <dbReference type="ChEBI" id="CHEBI:18420"/>
    </cofactor>
    <text evidence="10">Binds 1 Mg(2+) ion per subunit.</text>
</comment>
<comment type="similarity">
    <text evidence="1 10">Belongs to the HAM1 NTPase family.</text>
</comment>
<gene>
    <name evidence="11" type="ORF">EHV23_06855</name>
</gene>
<evidence type="ECO:0000313" key="12">
    <source>
        <dbReference type="Proteomes" id="UP000270261"/>
    </source>
</evidence>
<dbReference type="GO" id="GO:0000166">
    <property type="term" value="F:nucleotide binding"/>
    <property type="evidence" value="ECO:0007669"/>
    <property type="project" value="UniProtKB-KW"/>
</dbReference>
<dbReference type="FunFam" id="3.90.950.10:FF:000001">
    <property type="entry name" value="dITP/XTP pyrophosphatase"/>
    <property type="match status" value="1"/>
</dbReference>
<dbReference type="GO" id="GO:0009146">
    <property type="term" value="P:purine nucleoside triphosphate catabolic process"/>
    <property type="evidence" value="ECO:0007669"/>
    <property type="project" value="UniProtKB-UniRule"/>
</dbReference>
<dbReference type="AlphaFoldDB" id="A0A426FTW8"/>
<evidence type="ECO:0000256" key="5">
    <source>
        <dbReference type="ARBA" id="ARBA00022801"/>
    </source>
</evidence>
<comment type="catalytic activity">
    <reaction evidence="8 10">
        <text>dITP + H2O = dIMP + diphosphate + H(+)</text>
        <dbReference type="Rhea" id="RHEA:28342"/>
        <dbReference type="ChEBI" id="CHEBI:15377"/>
        <dbReference type="ChEBI" id="CHEBI:15378"/>
        <dbReference type="ChEBI" id="CHEBI:33019"/>
        <dbReference type="ChEBI" id="CHEBI:61194"/>
        <dbReference type="ChEBI" id="CHEBI:61382"/>
        <dbReference type="EC" id="3.6.1.66"/>
    </reaction>
</comment>
<evidence type="ECO:0000256" key="3">
    <source>
        <dbReference type="ARBA" id="ARBA00022723"/>
    </source>
</evidence>
<dbReference type="GO" id="GO:0017111">
    <property type="term" value="F:ribonucleoside triphosphate phosphatase activity"/>
    <property type="evidence" value="ECO:0007669"/>
    <property type="project" value="InterPro"/>
</dbReference>
<dbReference type="GO" id="GO:0046872">
    <property type="term" value="F:metal ion binding"/>
    <property type="evidence" value="ECO:0007669"/>
    <property type="project" value="UniProtKB-KW"/>
</dbReference>
<dbReference type="GO" id="GO:0036222">
    <property type="term" value="F:XTP diphosphatase activity"/>
    <property type="evidence" value="ECO:0007669"/>
    <property type="project" value="UniProtKB-UniRule"/>
</dbReference>
<dbReference type="GO" id="GO:0035870">
    <property type="term" value="F:dITP diphosphatase activity"/>
    <property type="evidence" value="ECO:0007669"/>
    <property type="project" value="UniProtKB-UniRule"/>
</dbReference>
<dbReference type="SUPFAM" id="SSF52972">
    <property type="entry name" value="ITPase-like"/>
    <property type="match status" value="1"/>
</dbReference>
<dbReference type="Proteomes" id="UP000270261">
    <property type="component" value="Unassembled WGS sequence"/>
</dbReference>
<dbReference type="Pfam" id="PF01725">
    <property type="entry name" value="Ham1p_like"/>
    <property type="match status" value="1"/>
</dbReference>
<evidence type="ECO:0000313" key="11">
    <source>
        <dbReference type="EMBL" id="RRN46153.1"/>
    </source>
</evidence>
<dbReference type="EC" id="3.6.1.66" evidence="10"/>
<dbReference type="HAMAP" id="MF_01405">
    <property type="entry name" value="Non_canon_purine_NTPase"/>
    <property type="match status" value="1"/>
</dbReference>
<dbReference type="PANTHER" id="PTHR11067:SF9">
    <property type="entry name" value="INOSINE TRIPHOSPHATE PYROPHOSPHATASE"/>
    <property type="match status" value="1"/>
</dbReference>
<proteinExistence type="inferred from homology"/>